<gene>
    <name evidence="3" type="ORF">HELGO_WM55609</name>
</gene>
<reference evidence="3" key="1">
    <citation type="submission" date="2020-01" db="EMBL/GenBank/DDBJ databases">
        <authorList>
            <person name="Meier V. D."/>
            <person name="Meier V D."/>
        </authorList>
    </citation>
    <scope>NUCLEOTIDE SEQUENCE</scope>
    <source>
        <strain evidence="3">HLG_WM_MAG_03</strain>
    </source>
</reference>
<name>A0A6S6U6X7_9BACT</name>
<sequence>MTKLDHKAFFWKDFDENKNPINPKECQIVFNPNDGGTISYLLDLNTNVNYDEIQNKKIEILYGHTSQGKPCTLYNLQFKNLLSKTSLACKIHELIYSIEYICYGGWIDVTQPLNHVLVRYSHLEGWFNLIEKRDIESPREDIFIVENIIVHNAKVKDVAEKDEIGFFVQNSWNTQLGARGGEVRYQLKNYLLVGKPNFFTFQEYIQLIKKLKNFFEIVSFYSHKNVFIEEFIIEQKQKDLPLDIPNRIEVLFQQDEYIYEDKIHIDYLFEYKDIKENFIKILNQWINNYDKNINEFTAFLNVITNKGSRLNIYSDLFQLISALEAYHRRNYVIDEAKQEEYNEYLNDLFKSLETCLNEKDTLKIIQSLQYNYQPNFRTRLKEMIEISDIKSFLPLNNKIYKSLNNYIYNLRNTIAHSKDIIIIDKKIEHSLEFLKIVSLLVMVKDISLSKLDMSHCRSKMNINNLDKKLRESFG</sequence>
<dbReference type="Pfam" id="PF18739">
    <property type="entry name" value="HEPN_Apea"/>
    <property type="match status" value="1"/>
</dbReference>
<dbReference type="EMBL" id="CACVAR010000336">
    <property type="protein sequence ID" value="CAA6822459.1"/>
    <property type="molecule type" value="Genomic_DNA"/>
</dbReference>
<accession>A0A6S6U6X7</accession>
<dbReference type="InterPro" id="IPR041223">
    <property type="entry name" value="ApeA_NTD"/>
</dbReference>
<organism evidence="3">
    <name type="scientific">uncultured Sulfurovum sp</name>
    <dbReference type="NCBI Taxonomy" id="269237"/>
    <lineage>
        <taxon>Bacteria</taxon>
        <taxon>Pseudomonadati</taxon>
        <taxon>Campylobacterota</taxon>
        <taxon>Epsilonproteobacteria</taxon>
        <taxon>Campylobacterales</taxon>
        <taxon>Sulfurovaceae</taxon>
        <taxon>Sulfurovum</taxon>
        <taxon>environmental samples</taxon>
    </lineage>
</organism>
<feature type="domain" description="Apea-like HEPN" evidence="1">
    <location>
        <begin position="318"/>
        <end position="447"/>
    </location>
</feature>
<evidence type="ECO:0000259" key="1">
    <source>
        <dbReference type="Pfam" id="PF18739"/>
    </source>
</evidence>
<proteinExistence type="predicted"/>
<dbReference type="Pfam" id="PF18862">
    <property type="entry name" value="ApeA_NTD1"/>
    <property type="match status" value="1"/>
</dbReference>
<evidence type="ECO:0000259" key="2">
    <source>
        <dbReference type="Pfam" id="PF18862"/>
    </source>
</evidence>
<dbReference type="AlphaFoldDB" id="A0A6S6U6X7"/>
<protein>
    <submittedName>
        <fullName evidence="3">Uncharacterized protein</fullName>
    </submittedName>
</protein>
<dbReference type="InterPro" id="IPR041229">
    <property type="entry name" value="HEPN_Apea"/>
</dbReference>
<evidence type="ECO:0000313" key="3">
    <source>
        <dbReference type="EMBL" id="CAA6822459.1"/>
    </source>
</evidence>
<feature type="domain" description="ApeA N-terminal" evidence="2">
    <location>
        <begin position="9"/>
        <end position="285"/>
    </location>
</feature>